<dbReference type="RefSeq" id="WP_070236196.1">
    <property type="nucleotide sequence ID" value="NZ_CP017478.1"/>
</dbReference>
<dbReference type="Pfam" id="PF11138">
    <property type="entry name" value="DUF2911"/>
    <property type="match status" value="1"/>
</dbReference>
<protein>
    <recommendedName>
        <fullName evidence="4">Asparagine synthetase B</fullName>
    </recommendedName>
</protein>
<feature type="chain" id="PRO_5009110790" description="Asparagine synthetase B" evidence="1">
    <location>
        <begin position="21"/>
        <end position="162"/>
    </location>
</feature>
<reference evidence="2 3" key="1">
    <citation type="submission" date="2016-10" db="EMBL/GenBank/DDBJ databases">
        <title>Lutibacter sp. LPB0138, isolated from marine gastropod.</title>
        <authorList>
            <person name="Kim E."/>
            <person name="Yi H."/>
        </authorList>
    </citation>
    <scope>NUCLEOTIDE SEQUENCE [LARGE SCALE GENOMIC DNA]</scope>
    <source>
        <strain evidence="2 3">LPB0138</strain>
    </source>
</reference>
<proteinExistence type="predicted"/>
<feature type="signal peptide" evidence="1">
    <location>
        <begin position="1"/>
        <end position="20"/>
    </location>
</feature>
<evidence type="ECO:0008006" key="4">
    <source>
        <dbReference type="Google" id="ProtNLM"/>
    </source>
</evidence>
<dbReference type="KEGG" id="lul:LPB138_04885"/>
<name>A0A1D8P683_9FLAO</name>
<dbReference type="EMBL" id="CP017478">
    <property type="protein sequence ID" value="AOW20057.1"/>
    <property type="molecule type" value="Genomic_DNA"/>
</dbReference>
<dbReference type="InterPro" id="IPR021314">
    <property type="entry name" value="DUF2911"/>
</dbReference>
<gene>
    <name evidence="2" type="ORF">LPB138_04885</name>
</gene>
<evidence type="ECO:0000256" key="1">
    <source>
        <dbReference type="SAM" id="SignalP"/>
    </source>
</evidence>
<keyword evidence="3" id="KW-1185">Reference proteome</keyword>
<sequence length="162" mass="18232">MKTKALLLLMLVTFIGYGQKSPAETAEGTVDGVHITIDYGSPRVNGRTIYGNLVPYGKIWRAGANKNTTIKFDKEVSIEGKKIPAGKYGFFIIPNENGSWTAIFNKKNDGWGAYDYKESDDALRLDVEAHNTDENKEELMFKVTEDAIKFAWADKYLKLKLK</sequence>
<dbReference type="STRING" id="1850246.LPB138_04885"/>
<dbReference type="Proteomes" id="UP000176050">
    <property type="component" value="Chromosome"/>
</dbReference>
<dbReference type="OrthoDB" id="187854at2"/>
<keyword evidence="1" id="KW-0732">Signal</keyword>
<organism evidence="2 3">
    <name type="scientific">Urechidicola croceus</name>
    <dbReference type="NCBI Taxonomy" id="1850246"/>
    <lineage>
        <taxon>Bacteria</taxon>
        <taxon>Pseudomonadati</taxon>
        <taxon>Bacteroidota</taxon>
        <taxon>Flavobacteriia</taxon>
        <taxon>Flavobacteriales</taxon>
        <taxon>Flavobacteriaceae</taxon>
        <taxon>Urechidicola</taxon>
    </lineage>
</organism>
<accession>A0A1D8P683</accession>
<dbReference type="AlphaFoldDB" id="A0A1D8P683"/>
<evidence type="ECO:0000313" key="2">
    <source>
        <dbReference type="EMBL" id="AOW20057.1"/>
    </source>
</evidence>
<evidence type="ECO:0000313" key="3">
    <source>
        <dbReference type="Proteomes" id="UP000176050"/>
    </source>
</evidence>